<dbReference type="Gene3D" id="2.60.200.20">
    <property type="match status" value="1"/>
</dbReference>
<geneLocation type="plasmid" evidence="4 5">
    <name>C</name>
</geneLocation>
<dbReference type="Pfam" id="PF23893">
    <property type="entry name" value="Y4YQ_C"/>
    <property type="match status" value="1"/>
</dbReference>
<evidence type="ECO:0000259" key="2">
    <source>
        <dbReference type="Pfam" id="PF21934"/>
    </source>
</evidence>
<name>A0A1L3LUN3_9HYPH</name>
<gene>
    <name evidence="4" type="ORF">SAMCFNEI73_pC0080</name>
</gene>
<dbReference type="Pfam" id="PF21934">
    <property type="entry name" value="Yop-YscD_ppl_3rd"/>
    <property type="match status" value="1"/>
</dbReference>
<feature type="domain" description="YscD-like Bon-like" evidence="2">
    <location>
        <begin position="177"/>
        <end position="237"/>
    </location>
</feature>
<reference evidence="4 5" key="1">
    <citation type="submission" date="2015-10" db="EMBL/GenBank/DDBJ databases">
        <title>Genomic differences between typical nodule nitrogen-fixing rhizobial strains and those coming from bean seeds.</title>
        <authorList>
            <person name="Peralta H."/>
            <person name="Aguilar-Vera A."/>
            <person name="Diaz R."/>
            <person name="Mora Y."/>
            <person name="Martinez-Batallar G."/>
            <person name="Salazar E."/>
            <person name="Vargas-Lagunas C."/>
            <person name="Encarnacion S."/>
            <person name="Girard L."/>
            <person name="Mora J."/>
        </authorList>
    </citation>
    <scope>NUCLEOTIDE SEQUENCE [LARGE SCALE GENOMIC DNA]</scope>
    <source>
        <strain evidence="4 5">CFNEI 73</strain>
        <plasmid evidence="4 5">C</plasmid>
    </source>
</reference>
<dbReference type="InterPro" id="IPR057770">
    <property type="entry name" value="YscD/Y4YQ_C"/>
</dbReference>
<feature type="domain" description="YscD/Y4YQ C-terminal" evidence="3">
    <location>
        <begin position="249"/>
        <end position="300"/>
    </location>
</feature>
<evidence type="ECO:0000313" key="4">
    <source>
        <dbReference type="EMBL" id="APG93804.1"/>
    </source>
</evidence>
<accession>A0A1L3LUN3</accession>
<dbReference type="RefSeq" id="WP_064253021.1">
    <property type="nucleotide sequence ID" value="NZ_CP013110.1"/>
</dbReference>
<dbReference type="CDD" id="cd00060">
    <property type="entry name" value="FHA"/>
    <property type="match status" value="1"/>
</dbReference>
<dbReference type="InterPro" id="IPR053946">
    <property type="entry name" value="YscD_ppl_3rd"/>
</dbReference>
<evidence type="ECO:0000259" key="3">
    <source>
        <dbReference type="Pfam" id="PF23893"/>
    </source>
</evidence>
<keyword evidence="4" id="KW-0614">Plasmid</keyword>
<evidence type="ECO:0000313" key="5">
    <source>
        <dbReference type="Proteomes" id="UP000182306"/>
    </source>
</evidence>
<dbReference type="AlphaFoldDB" id="A0A1L3LUN3"/>
<proteinExistence type="predicted"/>
<dbReference type="SUPFAM" id="SSF49879">
    <property type="entry name" value="SMAD/FHA domain"/>
    <property type="match status" value="1"/>
</dbReference>
<sequence length="302" mass="31522">MASNLVLRNSAAPLTLDVLKGVHSGVCLPLEKGAYLIGSGADCDLMLSDHDVSAQHVRLQFAGSEVMIEALGADLVVGDTTVPVGHGLQVPVPVTVTLGSASLSLSRPVREAAGRKAEKSSRASWMLGGVAAFSLLTIAAVQAGVAEVDHRPSVMGLDSKTVTTGTIASSAPSPQDVSAALAARLGEAGLSDLKIEADGTRLSVSGDVDDAGRKSWGEVQAWFDRSYGTNYVLTSLVDEAAPQSAPKFHLQAVWFGETPYAISADGARLYKGAALEDGWYIKDIRDGSLTAARQGEEFVLRF</sequence>
<feature type="domain" description="YscD cytoplasmic" evidence="1">
    <location>
        <begin position="18"/>
        <end position="105"/>
    </location>
</feature>
<dbReference type="Pfam" id="PF16697">
    <property type="entry name" value="Yop-YscD_cpl"/>
    <property type="match status" value="1"/>
</dbReference>
<dbReference type="EMBL" id="CP013110">
    <property type="protein sequence ID" value="APG93804.1"/>
    <property type="molecule type" value="Genomic_DNA"/>
</dbReference>
<dbReference type="InterPro" id="IPR008984">
    <property type="entry name" value="SMAD_FHA_dom_sf"/>
</dbReference>
<dbReference type="OrthoDB" id="9806163at2"/>
<dbReference type="Proteomes" id="UP000182306">
    <property type="component" value="Plasmid C"/>
</dbReference>
<evidence type="ECO:0000259" key="1">
    <source>
        <dbReference type="Pfam" id="PF16697"/>
    </source>
</evidence>
<protein>
    <submittedName>
        <fullName evidence="4">Uncharacterized protein</fullName>
    </submittedName>
</protein>
<dbReference type="InterPro" id="IPR032030">
    <property type="entry name" value="YscD_cytoplasmic_dom"/>
</dbReference>
<dbReference type="KEGG" id="same:SAMCFNEI73_pC0080"/>
<organism evidence="4 5">
    <name type="scientific">Sinorhizobium americanum</name>
    <dbReference type="NCBI Taxonomy" id="194963"/>
    <lineage>
        <taxon>Bacteria</taxon>
        <taxon>Pseudomonadati</taxon>
        <taxon>Pseudomonadota</taxon>
        <taxon>Alphaproteobacteria</taxon>
        <taxon>Hyphomicrobiales</taxon>
        <taxon>Rhizobiaceae</taxon>
        <taxon>Sinorhizobium/Ensifer group</taxon>
        <taxon>Sinorhizobium</taxon>
    </lineage>
</organism>
<keyword evidence="5" id="KW-1185">Reference proteome</keyword>